<dbReference type="PANTHER" id="PTHR23300">
    <property type="entry name" value="METHANETHIOL OXIDASE"/>
    <property type="match status" value="1"/>
</dbReference>
<evidence type="ECO:0000313" key="4">
    <source>
        <dbReference type="Proteomes" id="UP000324222"/>
    </source>
</evidence>
<organism evidence="3 4">
    <name type="scientific">Portunus trituberculatus</name>
    <name type="common">Swimming crab</name>
    <name type="synonym">Neptunus trituberculatus</name>
    <dbReference type="NCBI Taxonomy" id="210409"/>
    <lineage>
        <taxon>Eukaryota</taxon>
        <taxon>Metazoa</taxon>
        <taxon>Ecdysozoa</taxon>
        <taxon>Arthropoda</taxon>
        <taxon>Crustacea</taxon>
        <taxon>Multicrustacea</taxon>
        <taxon>Malacostraca</taxon>
        <taxon>Eumalacostraca</taxon>
        <taxon>Eucarida</taxon>
        <taxon>Decapoda</taxon>
        <taxon>Pleocyemata</taxon>
        <taxon>Brachyura</taxon>
        <taxon>Eubrachyura</taxon>
        <taxon>Portunoidea</taxon>
        <taxon>Portunidae</taxon>
        <taxon>Portuninae</taxon>
        <taxon>Portunus</taxon>
    </lineage>
</organism>
<keyword evidence="2" id="KW-0711">Selenium</keyword>
<evidence type="ECO:0000256" key="1">
    <source>
        <dbReference type="ARBA" id="ARBA00005606"/>
    </source>
</evidence>
<dbReference type="AlphaFoldDB" id="A0A5B7J005"/>
<dbReference type="SUPFAM" id="SSF75011">
    <property type="entry name" value="3-carboxy-cis,cis-mucoante lactonizing enzyme"/>
    <property type="match status" value="1"/>
</dbReference>
<comment type="caution">
    <text evidence="3">The sequence shown here is derived from an EMBL/GenBank/DDBJ whole genome shotgun (WGS) entry which is preliminary data.</text>
</comment>
<proteinExistence type="inferred from homology"/>
<protein>
    <submittedName>
        <fullName evidence="3">Selenium-binding protein 1</fullName>
    </submittedName>
</protein>
<dbReference type="OrthoDB" id="10252446at2759"/>
<dbReference type="Proteomes" id="UP000324222">
    <property type="component" value="Unassembled WGS sequence"/>
</dbReference>
<evidence type="ECO:0000313" key="3">
    <source>
        <dbReference type="EMBL" id="MPC87286.1"/>
    </source>
</evidence>
<accession>A0A5B7J005</accession>
<name>A0A5B7J005_PORTR</name>
<evidence type="ECO:0000256" key="2">
    <source>
        <dbReference type="ARBA" id="ARBA00023266"/>
    </source>
</evidence>
<dbReference type="PANTHER" id="PTHR23300:SF0">
    <property type="entry name" value="METHANETHIOL OXIDASE"/>
    <property type="match status" value="1"/>
</dbReference>
<dbReference type="GO" id="GO:0008430">
    <property type="term" value="F:selenium binding"/>
    <property type="evidence" value="ECO:0007669"/>
    <property type="project" value="InterPro"/>
</dbReference>
<keyword evidence="4" id="KW-1185">Reference proteome</keyword>
<dbReference type="Pfam" id="PF05694">
    <property type="entry name" value="SBP56"/>
    <property type="match status" value="1"/>
</dbReference>
<dbReference type="InterPro" id="IPR008826">
    <property type="entry name" value="Se-bd"/>
</dbReference>
<sequence length="75" mass="8382">MPGIITDIIISLDDRFLYFSNWAHGDIRQYDITDPKHPKLTGQIFLGGSIVKGGGVKVIHDVEMKKDIADHKSSM</sequence>
<reference evidence="3 4" key="1">
    <citation type="submission" date="2019-05" db="EMBL/GenBank/DDBJ databases">
        <title>Another draft genome of Portunus trituberculatus and its Hox gene families provides insights of decapod evolution.</title>
        <authorList>
            <person name="Jeong J.-H."/>
            <person name="Song I."/>
            <person name="Kim S."/>
            <person name="Choi T."/>
            <person name="Kim D."/>
            <person name="Ryu S."/>
            <person name="Kim W."/>
        </authorList>
    </citation>
    <scope>NUCLEOTIDE SEQUENCE [LARGE SCALE GENOMIC DNA]</scope>
    <source>
        <tissue evidence="3">Muscle</tissue>
    </source>
</reference>
<comment type="similarity">
    <text evidence="1">Belongs to the selenium-binding protein family.</text>
</comment>
<gene>
    <name evidence="3" type="primary">SELENBP1</name>
    <name evidence="3" type="ORF">E2C01_082144</name>
</gene>
<dbReference type="EMBL" id="VSRR010074038">
    <property type="protein sequence ID" value="MPC87286.1"/>
    <property type="molecule type" value="Genomic_DNA"/>
</dbReference>